<protein>
    <submittedName>
        <fullName evidence="4">Tellurium resistance protein TerA</fullName>
    </submittedName>
</protein>
<dbReference type="Proteomes" id="UP000319941">
    <property type="component" value="Unassembled WGS sequence"/>
</dbReference>
<dbReference type="EMBL" id="VNFH01000006">
    <property type="protein sequence ID" value="TVU69992.1"/>
    <property type="molecule type" value="Genomic_DNA"/>
</dbReference>
<dbReference type="CDD" id="cd06974">
    <property type="entry name" value="TerD_like"/>
    <property type="match status" value="2"/>
</dbReference>
<feature type="domain" description="TerD" evidence="3">
    <location>
        <begin position="6"/>
        <end position="160"/>
    </location>
</feature>
<organism evidence="4 5">
    <name type="scientific">Cobetia crustatorum</name>
    <dbReference type="NCBI Taxonomy" id="553385"/>
    <lineage>
        <taxon>Bacteria</taxon>
        <taxon>Pseudomonadati</taxon>
        <taxon>Pseudomonadota</taxon>
        <taxon>Gammaproteobacteria</taxon>
        <taxon>Oceanospirillales</taxon>
        <taxon>Halomonadaceae</taxon>
        <taxon>Cobetia</taxon>
    </lineage>
</organism>
<name>A0A558HLI5_9GAMM</name>
<dbReference type="STRING" id="553385.GCA_000591415_02807"/>
<evidence type="ECO:0000313" key="4">
    <source>
        <dbReference type="EMBL" id="TVU69992.1"/>
    </source>
</evidence>
<sequence>MGTLLVAGQNTRLSGTRYTLDLQVPEAEHVTLDASALLLGSTGRVQGDVDFVFYNQPKHPSGAVNQVSGGRFDVDLSRLPDHVERVAFVFTVEQGLSALTSGYGFTLGGEGQEINFSGSGTGRAEKSLILMDLYRRNGEWKAKAVDQGFVGGMAPLAEHFGVAVGDKPASTTQSAPTPTPPTAVPASKPAPAPTPETKPINLSKITLEKKGQTISLEKKSNSFGKIHVNLNWEQGTGKSKSGGFLSGLMGGGGDGKIDLDLGCMYELRDGKAGVIQALGKQFGSMEQAPYIFLDGDDRSGAASNGENLYLNGHHWTDIKRVMIFAFIYEGAANWGQANGRILFKTPDQPEVEVRLDATDSGKKFCVVAMLENDNGALKVSKEVNYFAGHKQADTHYGFGFSWGRGSK</sequence>
<dbReference type="PANTHER" id="PTHR32097">
    <property type="entry name" value="CAMP-BINDING PROTEIN 1-RELATED"/>
    <property type="match status" value="1"/>
</dbReference>
<feature type="compositionally biased region" description="Low complexity" evidence="2">
    <location>
        <begin position="167"/>
        <end position="176"/>
    </location>
</feature>
<reference evidence="4 5" key="1">
    <citation type="submission" date="2019-07" db="EMBL/GenBank/DDBJ databases">
        <title>Diversity of Bacteria from Kongsfjorden, Arctic.</title>
        <authorList>
            <person name="Yu Y."/>
        </authorList>
    </citation>
    <scope>NUCLEOTIDE SEQUENCE [LARGE SCALE GENOMIC DNA]</scope>
    <source>
        <strain evidence="4 5">SM1923</strain>
    </source>
</reference>
<dbReference type="PANTHER" id="PTHR32097:SF3">
    <property type="entry name" value="TELLURITE RESISTANCE PROTEIN"/>
    <property type="match status" value="1"/>
</dbReference>
<evidence type="ECO:0000256" key="2">
    <source>
        <dbReference type="SAM" id="MobiDB-lite"/>
    </source>
</evidence>
<evidence type="ECO:0000256" key="1">
    <source>
        <dbReference type="ARBA" id="ARBA00022686"/>
    </source>
</evidence>
<feature type="region of interest" description="Disordered" evidence="2">
    <location>
        <begin position="166"/>
        <end position="200"/>
    </location>
</feature>
<gene>
    <name evidence="4" type="ORF">FQP86_09235</name>
</gene>
<proteinExistence type="predicted"/>
<dbReference type="GO" id="GO:0046690">
    <property type="term" value="P:response to tellurium ion"/>
    <property type="evidence" value="ECO:0007669"/>
    <property type="project" value="UniProtKB-KW"/>
</dbReference>
<dbReference type="RefSeq" id="WP_144727506.1">
    <property type="nucleotide sequence ID" value="NZ_CAWOWR010000116.1"/>
</dbReference>
<dbReference type="Pfam" id="PF02342">
    <property type="entry name" value="TerD"/>
    <property type="match status" value="1"/>
</dbReference>
<keyword evidence="5" id="KW-1185">Reference proteome</keyword>
<dbReference type="PIRSF" id="PIRSF037118">
    <property type="entry name" value="Tellurite_resistance_TerA"/>
    <property type="match status" value="1"/>
</dbReference>
<accession>A0A558HLI5</accession>
<keyword evidence="1" id="KW-0778">Tellurium resistance</keyword>
<dbReference type="OrthoDB" id="2079357at2"/>
<dbReference type="InterPro" id="IPR003325">
    <property type="entry name" value="TerD"/>
</dbReference>
<dbReference type="AlphaFoldDB" id="A0A558HLI5"/>
<dbReference type="Gene3D" id="2.60.60.30">
    <property type="entry name" value="sav2460 like domains"/>
    <property type="match status" value="2"/>
</dbReference>
<comment type="caution">
    <text evidence="4">The sequence shown here is derived from an EMBL/GenBank/DDBJ whole genome shotgun (WGS) entry which is preliminary data.</text>
</comment>
<evidence type="ECO:0000259" key="3">
    <source>
        <dbReference type="Pfam" id="PF02342"/>
    </source>
</evidence>
<evidence type="ECO:0000313" key="5">
    <source>
        <dbReference type="Proteomes" id="UP000319941"/>
    </source>
</evidence>
<dbReference type="InterPro" id="IPR051324">
    <property type="entry name" value="Stress/Tellurium_Resist"/>
</dbReference>
<feature type="compositionally biased region" description="Pro residues" evidence="2">
    <location>
        <begin position="177"/>
        <end position="196"/>
    </location>
</feature>
<dbReference type="InterPro" id="IPR017115">
    <property type="entry name" value="Tellurite_resistance_TerA"/>
</dbReference>